<dbReference type="RefSeq" id="WP_013930799.1">
    <property type="nucleotide sequence ID" value="NC_015703.1"/>
</dbReference>
<reference evidence="2 3" key="2">
    <citation type="journal article" date="2012" name="Stand. Genomic Sci.">
        <title>Complete genome sequence of the aquatic bacterium Runella slithyformis type strain (LSU 4(T)).</title>
        <authorList>
            <person name="Copeland A."/>
            <person name="Zhang X."/>
            <person name="Misra M."/>
            <person name="Lapidus A."/>
            <person name="Nolan M."/>
            <person name="Lucas S."/>
            <person name="Deshpande S."/>
            <person name="Cheng J.F."/>
            <person name="Tapia R."/>
            <person name="Goodwin L.A."/>
            <person name="Pitluck S."/>
            <person name="Liolios K."/>
            <person name="Pagani I."/>
            <person name="Ivanova N."/>
            <person name="Mikhailova N."/>
            <person name="Pati A."/>
            <person name="Chen A."/>
            <person name="Palaniappan K."/>
            <person name="Land M."/>
            <person name="Hauser L."/>
            <person name="Pan C."/>
            <person name="Jeffries C.D."/>
            <person name="Detter J.C."/>
            <person name="Brambilla E.M."/>
            <person name="Rohde M."/>
            <person name="Djao O.D."/>
            <person name="Goker M."/>
            <person name="Sikorski J."/>
            <person name="Tindall B.J."/>
            <person name="Woyke T."/>
            <person name="Bristow J."/>
            <person name="Eisen J.A."/>
            <person name="Markowitz V."/>
            <person name="Hugenholtz P."/>
            <person name="Kyrpides N.C."/>
            <person name="Klenk H.P."/>
            <person name="Mavromatis K."/>
        </authorList>
    </citation>
    <scope>NUCLEOTIDE SEQUENCE [LARGE SCALE GENOMIC DNA]</scope>
    <source>
        <strain evidence="3">ATCC 29530 / DSM 19594 / LMG 11500 / NCIMB 11436 / LSU 4</strain>
    </source>
</reference>
<dbReference type="Proteomes" id="UP000000493">
    <property type="component" value="Chromosome"/>
</dbReference>
<evidence type="ECO:0000313" key="3">
    <source>
        <dbReference type="Proteomes" id="UP000000493"/>
    </source>
</evidence>
<proteinExistence type="predicted"/>
<keyword evidence="1" id="KW-0472">Membrane</keyword>
<gene>
    <name evidence="2" type="ordered locus">Runsl_5226</name>
</gene>
<feature type="transmembrane region" description="Helical" evidence="1">
    <location>
        <begin position="17"/>
        <end position="36"/>
    </location>
</feature>
<protein>
    <submittedName>
        <fullName evidence="2">Uncharacterized protein</fullName>
    </submittedName>
</protein>
<keyword evidence="1" id="KW-0812">Transmembrane</keyword>
<dbReference type="AlphaFoldDB" id="A0A7U3ZQK9"/>
<keyword evidence="1" id="KW-1133">Transmembrane helix</keyword>
<organism evidence="2 3">
    <name type="scientific">Runella slithyformis (strain ATCC 29530 / DSM 19594 / LMG 11500 / NCIMB 11436 / LSU 4)</name>
    <dbReference type="NCBI Taxonomy" id="761193"/>
    <lineage>
        <taxon>Bacteria</taxon>
        <taxon>Pseudomonadati</taxon>
        <taxon>Bacteroidota</taxon>
        <taxon>Cytophagia</taxon>
        <taxon>Cytophagales</taxon>
        <taxon>Spirosomataceae</taxon>
        <taxon>Runella</taxon>
    </lineage>
</organism>
<name>A0A7U3ZQK9_RUNSL</name>
<sequence>MIQAENADIRAQKIRQFIITNIGFILICSFFFYWALVRIPAVYQHDRTLTAARLNEFLSNTAKADTLVTQIQSTSNIRQKSMVDFYEWMNALKESYPQPLFQCVLDSYLKRVDEIENARQRDTSLLSLEQRYQTIKAETTALLAQNAALKQELAQKKAQ</sequence>
<accession>A0A7U3ZQK9</accession>
<evidence type="ECO:0000256" key="1">
    <source>
        <dbReference type="SAM" id="Phobius"/>
    </source>
</evidence>
<dbReference type="EMBL" id="CP002859">
    <property type="protein sequence ID" value="AEI51526.1"/>
    <property type="molecule type" value="Genomic_DNA"/>
</dbReference>
<evidence type="ECO:0000313" key="2">
    <source>
        <dbReference type="EMBL" id="AEI51526.1"/>
    </source>
</evidence>
<dbReference type="KEGG" id="rsi:Runsl_5226"/>
<keyword evidence="3" id="KW-1185">Reference proteome</keyword>
<reference evidence="3" key="1">
    <citation type="submission" date="2011-06" db="EMBL/GenBank/DDBJ databases">
        <title>The complete genome of chromosome of Runella slithyformis DSM 19594.</title>
        <authorList>
            <consortium name="US DOE Joint Genome Institute (JGI-PGF)"/>
            <person name="Lucas S."/>
            <person name="Han J."/>
            <person name="Lapidus A."/>
            <person name="Bruce D."/>
            <person name="Goodwin L."/>
            <person name="Pitluck S."/>
            <person name="Peters L."/>
            <person name="Kyrpides N."/>
            <person name="Mavromatis K."/>
            <person name="Ivanova N."/>
            <person name="Ovchinnikova G."/>
            <person name="Zhang X."/>
            <person name="Misra M."/>
            <person name="Detter J.C."/>
            <person name="Tapia R."/>
            <person name="Han C."/>
            <person name="Land M."/>
            <person name="Hauser L."/>
            <person name="Markowitz V."/>
            <person name="Cheng J.-F."/>
            <person name="Hugenholtz P."/>
            <person name="Woyke T."/>
            <person name="Wu D."/>
            <person name="Tindall B."/>
            <person name="Faehrich R."/>
            <person name="Brambilla E."/>
            <person name="Klenk H.-P."/>
            <person name="Eisen J.A."/>
        </authorList>
    </citation>
    <scope>NUCLEOTIDE SEQUENCE [LARGE SCALE GENOMIC DNA]</scope>
    <source>
        <strain evidence="3">ATCC 29530 / DSM 19594 / LMG 11500 / NCIMB 11436 / LSU 4</strain>
    </source>
</reference>